<feature type="region of interest" description="Disordered" evidence="3">
    <location>
        <begin position="201"/>
        <end position="225"/>
    </location>
</feature>
<evidence type="ECO:0000256" key="3">
    <source>
        <dbReference type="SAM" id="MobiDB-lite"/>
    </source>
</evidence>
<dbReference type="OrthoDB" id="63332at2"/>
<dbReference type="SUPFAM" id="SSF46689">
    <property type="entry name" value="Homeodomain-like"/>
    <property type="match status" value="1"/>
</dbReference>
<keyword evidence="6" id="KW-1185">Reference proteome</keyword>
<dbReference type="PRINTS" id="PR00455">
    <property type="entry name" value="HTHTETR"/>
</dbReference>
<name>A0A561UBF2_9ACTN</name>
<dbReference type="Gene3D" id="1.10.10.60">
    <property type="entry name" value="Homeodomain-like"/>
    <property type="match status" value="1"/>
</dbReference>
<dbReference type="PROSITE" id="PS50977">
    <property type="entry name" value="HTH_TETR_2"/>
    <property type="match status" value="1"/>
</dbReference>
<dbReference type="Gene3D" id="1.10.357.10">
    <property type="entry name" value="Tetracycline Repressor, domain 2"/>
    <property type="match status" value="1"/>
</dbReference>
<evidence type="ECO:0000259" key="4">
    <source>
        <dbReference type="PROSITE" id="PS50977"/>
    </source>
</evidence>
<dbReference type="SUPFAM" id="SSF48498">
    <property type="entry name" value="Tetracyclin repressor-like, C-terminal domain"/>
    <property type="match status" value="1"/>
</dbReference>
<dbReference type="RefSeq" id="WP_145903003.1">
    <property type="nucleotide sequence ID" value="NZ_BAAAMZ010000004.1"/>
</dbReference>
<protein>
    <submittedName>
        <fullName evidence="5">TetR family transcriptional regulator</fullName>
    </submittedName>
</protein>
<dbReference type="InterPro" id="IPR009057">
    <property type="entry name" value="Homeodomain-like_sf"/>
</dbReference>
<organism evidence="5 6">
    <name type="scientific">Kitasatospora viridis</name>
    <dbReference type="NCBI Taxonomy" id="281105"/>
    <lineage>
        <taxon>Bacteria</taxon>
        <taxon>Bacillati</taxon>
        <taxon>Actinomycetota</taxon>
        <taxon>Actinomycetes</taxon>
        <taxon>Kitasatosporales</taxon>
        <taxon>Streptomycetaceae</taxon>
        <taxon>Kitasatospora</taxon>
    </lineage>
</organism>
<dbReference type="InterPro" id="IPR036271">
    <property type="entry name" value="Tet_transcr_reg_TetR-rel_C_sf"/>
</dbReference>
<dbReference type="PANTHER" id="PTHR30055:SF226">
    <property type="entry name" value="HTH-TYPE TRANSCRIPTIONAL REGULATOR PKSA"/>
    <property type="match status" value="1"/>
</dbReference>
<dbReference type="GO" id="GO:0000976">
    <property type="term" value="F:transcription cis-regulatory region binding"/>
    <property type="evidence" value="ECO:0007669"/>
    <property type="project" value="TreeGrafter"/>
</dbReference>
<keyword evidence="1 2" id="KW-0238">DNA-binding</keyword>
<dbReference type="AlphaFoldDB" id="A0A561UBF2"/>
<dbReference type="EMBL" id="VIWT01000001">
    <property type="protein sequence ID" value="TWF96684.1"/>
    <property type="molecule type" value="Genomic_DNA"/>
</dbReference>
<proteinExistence type="predicted"/>
<dbReference type="PANTHER" id="PTHR30055">
    <property type="entry name" value="HTH-TYPE TRANSCRIPTIONAL REGULATOR RUTR"/>
    <property type="match status" value="1"/>
</dbReference>
<feature type="domain" description="HTH tetR-type" evidence="4">
    <location>
        <begin position="14"/>
        <end position="74"/>
    </location>
</feature>
<evidence type="ECO:0000313" key="5">
    <source>
        <dbReference type="EMBL" id="TWF96684.1"/>
    </source>
</evidence>
<evidence type="ECO:0000256" key="1">
    <source>
        <dbReference type="ARBA" id="ARBA00023125"/>
    </source>
</evidence>
<evidence type="ECO:0000313" key="6">
    <source>
        <dbReference type="Proteomes" id="UP000317940"/>
    </source>
</evidence>
<dbReference type="Pfam" id="PF00440">
    <property type="entry name" value="TetR_N"/>
    <property type="match status" value="1"/>
</dbReference>
<accession>A0A561UBF2</accession>
<comment type="caution">
    <text evidence="5">The sequence shown here is derived from an EMBL/GenBank/DDBJ whole genome shotgun (WGS) entry which is preliminary data.</text>
</comment>
<dbReference type="InterPro" id="IPR050109">
    <property type="entry name" value="HTH-type_TetR-like_transc_reg"/>
</dbReference>
<feature type="DNA-binding region" description="H-T-H motif" evidence="2">
    <location>
        <begin position="37"/>
        <end position="56"/>
    </location>
</feature>
<reference evidence="5 6" key="1">
    <citation type="submission" date="2019-06" db="EMBL/GenBank/DDBJ databases">
        <title>Sequencing the genomes of 1000 actinobacteria strains.</title>
        <authorList>
            <person name="Klenk H.-P."/>
        </authorList>
    </citation>
    <scope>NUCLEOTIDE SEQUENCE [LARGE SCALE GENOMIC DNA]</scope>
    <source>
        <strain evidence="5 6">DSM 44826</strain>
    </source>
</reference>
<sequence length="225" mass="22788">MAYRKTPAVQARLDAQRATVLAAATELLAERGYAACSVAAVAERAGIATGSVYRSFPSKAELVAELFRSVVGREVAAVREAAAYGGDLHAQVASVIGTFAGRALGAPRLAYALLAEPVDPEVEAERLVFRRAFRDVIAAAVAEGTAAGRLPAQDPELTAALLVGGVGEALVGPLADGRAPADLVPALIAFSLRALGFPAPTPAAPDPRSVPTSPTLLTGTAGAAP</sequence>
<dbReference type="Proteomes" id="UP000317940">
    <property type="component" value="Unassembled WGS sequence"/>
</dbReference>
<gene>
    <name evidence="5" type="ORF">FHX73_11456</name>
</gene>
<dbReference type="InterPro" id="IPR001647">
    <property type="entry name" value="HTH_TetR"/>
</dbReference>
<dbReference type="GO" id="GO:0003700">
    <property type="term" value="F:DNA-binding transcription factor activity"/>
    <property type="evidence" value="ECO:0007669"/>
    <property type="project" value="TreeGrafter"/>
</dbReference>
<evidence type="ECO:0000256" key="2">
    <source>
        <dbReference type="PROSITE-ProRule" id="PRU00335"/>
    </source>
</evidence>